<dbReference type="EMBL" id="MK072439">
    <property type="protein sequence ID" value="AYV85095.1"/>
    <property type="molecule type" value="Genomic_DNA"/>
</dbReference>
<feature type="transmembrane region" description="Helical" evidence="1">
    <location>
        <begin position="31"/>
        <end position="51"/>
    </location>
</feature>
<name>A0A3G5ACZ6_9VIRU</name>
<dbReference type="SUPFAM" id="SSF103473">
    <property type="entry name" value="MFS general substrate transporter"/>
    <property type="match status" value="1"/>
</dbReference>
<accession>A0A3G5ACZ6</accession>
<feature type="transmembrane region" description="Helical" evidence="1">
    <location>
        <begin position="108"/>
        <end position="127"/>
    </location>
</feature>
<protein>
    <submittedName>
        <fullName evidence="2">Uncharacterized protein</fullName>
    </submittedName>
</protein>
<organism evidence="2">
    <name type="scientific">Satyrvirus sp</name>
    <dbReference type="NCBI Taxonomy" id="2487771"/>
    <lineage>
        <taxon>Viruses</taxon>
        <taxon>Varidnaviria</taxon>
        <taxon>Bamfordvirae</taxon>
        <taxon>Nucleocytoviricota</taxon>
        <taxon>Megaviricetes</taxon>
        <taxon>Imitervirales</taxon>
        <taxon>Mimiviridae</taxon>
        <taxon>Megamimivirinae</taxon>
    </lineage>
</organism>
<sequence length="176" mass="19236">MDMDEVAKPESKFSITNEAGAMKNYFTLQSWQLLVILGIALSGLSTFVTTYNAWSGINTNVQACAQSSLLQKKLKTKFIVILVLSCLAVVLGILLAWFLRRNPNPRKLFTLGITGVGVFGIIYAIALKFQNVTDKVKLGVSWASFVAFLLLGFFLSYGGVTVGGVKYSMETSETTE</sequence>
<keyword evidence="1" id="KW-0812">Transmembrane</keyword>
<dbReference type="Gene3D" id="1.20.1250.20">
    <property type="entry name" value="MFS general substrate transporter like domains"/>
    <property type="match status" value="1"/>
</dbReference>
<feature type="transmembrane region" description="Helical" evidence="1">
    <location>
        <begin position="78"/>
        <end position="99"/>
    </location>
</feature>
<evidence type="ECO:0000256" key="1">
    <source>
        <dbReference type="SAM" id="Phobius"/>
    </source>
</evidence>
<evidence type="ECO:0000313" key="2">
    <source>
        <dbReference type="EMBL" id="AYV85095.1"/>
    </source>
</evidence>
<feature type="transmembrane region" description="Helical" evidence="1">
    <location>
        <begin position="139"/>
        <end position="160"/>
    </location>
</feature>
<keyword evidence="1" id="KW-0472">Membrane</keyword>
<keyword evidence="1" id="KW-1133">Transmembrane helix</keyword>
<gene>
    <name evidence="2" type="ORF">Satyrvirus3_26</name>
</gene>
<proteinExistence type="predicted"/>
<dbReference type="InterPro" id="IPR036259">
    <property type="entry name" value="MFS_trans_sf"/>
</dbReference>
<reference evidence="2" key="1">
    <citation type="submission" date="2018-10" db="EMBL/GenBank/DDBJ databases">
        <title>Hidden diversity of soil giant viruses.</title>
        <authorList>
            <person name="Schulz F."/>
            <person name="Alteio L."/>
            <person name="Goudeau D."/>
            <person name="Ryan E.M."/>
            <person name="Malmstrom R.R."/>
            <person name="Blanchard J."/>
            <person name="Woyke T."/>
        </authorList>
    </citation>
    <scope>NUCLEOTIDE SEQUENCE</scope>
    <source>
        <strain evidence="2">SAV1</strain>
    </source>
</reference>